<keyword evidence="6" id="KW-1185">Reference proteome</keyword>
<comment type="caution">
    <text evidence="5">The sequence shown here is derived from an EMBL/GenBank/DDBJ whole genome shotgun (WGS) entry which is preliminary data.</text>
</comment>
<dbReference type="InterPro" id="IPR006913">
    <property type="entry name" value="CENP-V/GFA"/>
</dbReference>
<dbReference type="Pfam" id="PF04828">
    <property type="entry name" value="GFA"/>
    <property type="match status" value="1"/>
</dbReference>
<evidence type="ECO:0000256" key="3">
    <source>
        <dbReference type="ARBA" id="ARBA00022833"/>
    </source>
</evidence>
<reference evidence="5 6" key="1">
    <citation type="submission" date="2017-03" db="EMBL/GenBank/DDBJ databases">
        <title>Genomes of endolithic fungi from Antarctica.</title>
        <authorList>
            <person name="Coleine C."/>
            <person name="Masonjones S."/>
            <person name="Stajich J.E."/>
        </authorList>
    </citation>
    <scope>NUCLEOTIDE SEQUENCE [LARGE SCALE GENOMIC DNA]</scope>
    <source>
        <strain evidence="5 6">CCFEE 5187</strain>
    </source>
</reference>
<dbReference type="AlphaFoldDB" id="A0A4U0XVS7"/>
<name>A0A4U0XVS7_9PEZI</name>
<evidence type="ECO:0000256" key="2">
    <source>
        <dbReference type="ARBA" id="ARBA00022723"/>
    </source>
</evidence>
<comment type="similarity">
    <text evidence="1">Belongs to the Gfa family.</text>
</comment>
<evidence type="ECO:0000313" key="5">
    <source>
        <dbReference type="EMBL" id="TKA79928.1"/>
    </source>
</evidence>
<dbReference type="PANTHER" id="PTHR28620">
    <property type="entry name" value="CENTROMERE PROTEIN V"/>
    <property type="match status" value="1"/>
</dbReference>
<keyword evidence="3" id="KW-0862">Zinc</keyword>
<dbReference type="EMBL" id="NAJN01000078">
    <property type="protein sequence ID" value="TKA79928.1"/>
    <property type="molecule type" value="Genomic_DNA"/>
</dbReference>
<dbReference type="PROSITE" id="PS51891">
    <property type="entry name" value="CENP_V_GFA"/>
    <property type="match status" value="1"/>
</dbReference>
<dbReference type="InterPro" id="IPR052355">
    <property type="entry name" value="CENP-V-like"/>
</dbReference>
<dbReference type="InterPro" id="IPR011057">
    <property type="entry name" value="Mss4-like_sf"/>
</dbReference>
<evidence type="ECO:0000313" key="6">
    <source>
        <dbReference type="Proteomes" id="UP000308768"/>
    </source>
</evidence>
<keyword evidence="2" id="KW-0479">Metal-binding</keyword>
<gene>
    <name evidence="5" type="ORF">B0A49_02486</name>
</gene>
<dbReference type="GO" id="GO:0016846">
    <property type="term" value="F:carbon-sulfur lyase activity"/>
    <property type="evidence" value="ECO:0007669"/>
    <property type="project" value="InterPro"/>
</dbReference>
<dbReference type="Proteomes" id="UP000308768">
    <property type="component" value="Unassembled WGS sequence"/>
</dbReference>
<dbReference type="SUPFAM" id="SSF51316">
    <property type="entry name" value="Mss4-like"/>
    <property type="match status" value="1"/>
</dbReference>
<proteinExistence type="inferred from homology"/>
<accession>A0A4U0XVS7</accession>
<organism evidence="5 6">
    <name type="scientific">Cryomyces minteri</name>
    <dbReference type="NCBI Taxonomy" id="331657"/>
    <lineage>
        <taxon>Eukaryota</taxon>
        <taxon>Fungi</taxon>
        <taxon>Dikarya</taxon>
        <taxon>Ascomycota</taxon>
        <taxon>Pezizomycotina</taxon>
        <taxon>Dothideomycetes</taxon>
        <taxon>Dothideomycetes incertae sedis</taxon>
        <taxon>Cryomyces</taxon>
    </lineage>
</organism>
<feature type="domain" description="CENP-V/GFA" evidence="4">
    <location>
        <begin position="23"/>
        <end position="150"/>
    </location>
</feature>
<evidence type="ECO:0000259" key="4">
    <source>
        <dbReference type="PROSITE" id="PS51891"/>
    </source>
</evidence>
<dbReference type="Gene3D" id="2.170.150.70">
    <property type="match status" value="1"/>
</dbReference>
<dbReference type="OrthoDB" id="2993351at2759"/>
<dbReference type="PANTHER" id="PTHR28620:SF1">
    <property type="entry name" value="CENP-V_GFA DOMAIN-CONTAINING PROTEIN"/>
    <property type="match status" value="1"/>
</dbReference>
<dbReference type="STRING" id="331657.A0A4U0XVS7"/>
<evidence type="ECO:0000256" key="1">
    <source>
        <dbReference type="ARBA" id="ARBA00005495"/>
    </source>
</evidence>
<dbReference type="GO" id="GO:0046872">
    <property type="term" value="F:metal ion binding"/>
    <property type="evidence" value="ECO:0007669"/>
    <property type="project" value="UniProtKB-KW"/>
</dbReference>
<protein>
    <recommendedName>
        <fullName evidence="4">CENP-V/GFA domain-containing protein</fullName>
    </recommendedName>
</protein>
<sequence length="156" mass="17125">MTSTGSVPRGPPWTPPTSTSADYSASCHCGAIAYTLSLSPPLLPPSPTSDNSSATTSSDPSVCKVVTCTCSICRTHGYLLVYPFRRNVKLERGQDSMKEYRMGSKTKPHLFCKECGSGIWIDLNMPEPNDRLAVNVRLFKDVDLNKLQYETRHGPP</sequence>